<comment type="caution">
    <text evidence="3">The sequence shown here is derived from an EMBL/GenBank/DDBJ whole genome shotgun (WGS) entry which is preliminary data.</text>
</comment>
<proteinExistence type="predicted"/>
<keyword evidence="4" id="KW-1185">Reference proteome</keyword>
<feature type="chain" id="PRO_5036366110" evidence="1">
    <location>
        <begin position="26"/>
        <end position="138"/>
    </location>
</feature>
<reference evidence="4 5" key="1">
    <citation type="submission" date="2019-05" db="EMBL/GenBank/DDBJ databases">
        <title>Emergence of the Ug99 lineage of the wheat stem rust pathogen through somatic hybridization.</title>
        <authorList>
            <person name="Li F."/>
            <person name="Upadhyaya N.M."/>
            <person name="Sperschneider J."/>
            <person name="Matny O."/>
            <person name="Nguyen-Phuc H."/>
            <person name="Mago R."/>
            <person name="Raley C."/>
            <person name="Miller M.E."/>
            <person name="Silverstein K.A.T."/>
            <person name="Henningsen E."/>
            <person name="Hirsch C.D."/>
            <person name="Visser B."/>
            <person name="Pretorius Z.A."/>
            <person name="Steffenson B.J."/>
            <person name="Schwessinger B."/>
            <person name="Dodds P.N."/>
            <person name="Figueroa M."/>
        </authorList>
    </citation>
    <scope>NUCLEOTIDE SEQUENCE [LARGE SCALE GENOMIC DNA]</scope>
    <source>
        <strain evidence="2">21-0</strain>
        <strain evidence="3 5">Ug99</strain>
    </source>
</reference>
<dbReference type="EMBL" id="VSWC01000196">
    <property type="protein sequence ID" value="KAA1066219.1"/>
    <property type="molecule type" value="Genomic_DNA"/>
</dbReference>
<evidence type="ECO:0000313" key="5">
    <source>
        <dbReference type="Proteomes" id="UP000325313"/>
    </source>
</evidence>
<dbReference type="Proteomes" id="UP000324748">
    <property type="component" value="Unassembled WGS sequence"/>
</dbReference>
<dbReference type="EMBL" id="VDEP01000477">
    <property type="protein sequence ID" value="KAA1072695.1"/>
    <property type="molecule type" value="Genomic_DNA"/>
</dbReference>
<sequence length="138" mass="15408">MKMKASLPRIFLVMLTILLASPAIGLFNGQRSGSAKVAIDPLVKGWRNSPARSDTDPGLNLPIEKGYGLRFYTKHTKKWRVMNNLDRSVTFGVHFKNDDGKIESIYSTLPYKGYTELDVDHSKQLTVDVIELGPSVNV</sequence>
<feature type="signal peptide" evidence="1">
    <location>
        <begin position="1"/>
        <end position="25"/>
    </location>
</feature>
<accession>A0A5B0M7I9</accession>
<evidence type="ECO:0000313" key="3">
    <source>
        <dbReference type="EMBL" id="KAA1072695.1"/>
    </source>
</evidence>
<gene>
    <name evidence="2" type="ORF">PGT21_025382</name>
    <name evidence="3" type="ORF">PGTUg99_018752</name>
</gene>
<dbReference type="AlphaFoldDB" id="A0A5B0M7I9"/>
<evidence type="ECO:0000313" key="4">
    <source>
        <dbReference type="Proteomes" id="UP000324748"/>
    </source>
</evidence>
<evidence type="ECO:0000313" key="2">
    <source>
        <dbReference type="EMBL" id="KAA1066219.1"/>
    </source>
</evidence>
<organism evidence="3 5">
    <name type="scientific">Puccinia graminis f. sp. tritici</name>
    <dbReference type="NCBI Taxonomy" id="56615"/>
    <lineage>
        <taxon>Eukaryota</taxon>
        <taxon>Fungi</taxon>
        <taxon>Dikarya</taxon>
        <taxon>Basidiomycota</taxon>
        <taxon>Pucciniomycotina</taxon>
        <taxon>Pucciniomycetes</taxon>
        <taxon>Pucciniales</taxon>
        <taxon>Pucciniaceae</taxon>
        <taxon>Puccinia</taxon>
    </lineage>
</organism>
<protein>
    <submittedName>
        <fullName evidence="3">Uncharacterized protein</fullName>
    </submittedName>
</protein>
<keyword evidence="1" id="KW-0732">Signal</keyword>
<name>A0A5B0M7I9_PUCGR</name>
<evidence type="ECO:0000256" key="1">
    <source>
        <dbReference type="SAM" id="SignalP"/>
    </source>
</evidence>
<dbReference type="Proteomes" id="UP000325313">
    <property type="component" value="Unassembled WGS sequence"/>
</dbReference>